<dbReference type="Proteomes" id="UP000236592">
    <property type="component" value="Chromosome"/>
</dbReference>
<organism evidence="1 2">
    <name type="scientific">Pseudotamlana carrageenivorans</name>
    <dbReference type="NCBI Taxonomy" id="2069432"/>
    <lineage>
        <taxon>Bacteria</taxon>
        <taxon>Pseudomonadati</taxon>
        <taxon>Bacteroidota</taxon>
        <taxon>Flavobacteriia</taxon>
        <taxon>Flavobacteriales</taxon>
        <taxon>Flavobacteriaceae</taxon>
        <taxon>Pseudotamlana</taxon>
    </lineage>
</organism>
<proteinExistence type="predicted"/>
<dbReference type="RefSeq" id="WP_102996658.1">
    <property type="nucleotide sequence ID" value="NZ_CP025938.1"/>
</dbReference>
<dbReference type="SUPFAM" id="SSF56059">
    <property type="entry name" value="Glutathione synthetase ATP-binding domain-like"/>
    <property type="match status" value="1"/>
</dbReference>
<protein>
    <submittedName>
        <fullName evidence="1">Grasp-with-spasm system ATP-grasp peptide maturase</fullName>
    </submittedName>
</protein>
<evidence type="ECO:0000313" key="1">
    <source>
        <dbReference type="EMBL" id="AUS06724.1"/>
    </source>
</evidence>
<gene>
    <name evidence="1" type="primary">gwsG</name>
    <name evidence="1" type="ORF">C1A40_15300</name>
</gene>
<dbReference type="GO" id="GO:0018169">
    <property type="term" value="F:ribosomal S6-glutamic acid ligase activity"/>
    <property type="evidence" value="ECO:0007669"/>
    <property type="project" value="TreeGrafter"/>
</dbReference>
<dbReference type="NCBIfam" id="TIGR04192">
    <property type="entry name" value="GRASP_w_spasm"/>
    <property type="match status" value="1"/>
</dbReference>
<keyword evidence="2" id="KW-1185">Reference proteome</keyword>
<dbReference type="AlphaFoldDB" id="A0A2I7SLK2"/>
<dbReference type="GO" id="GO:0009432">
    <property type="term" value="P:SOS response"/>
    <property type="evidence" value="ECO:0007669"/>
    <property type="project" value="TreeGrafter"/>
</dbReference>
<evidence type="ECO:0000313" key="2">
    <source>
        <dbReference type="Proteomes" id="UP000236592"/>
    </source>
</evidence>
<dbReference type="Gene3D" id="3.30.470.20">
    <property type="entry name" value="ATP-grasp fold, B domain"/>
    <property type="match status" value="1"/>
</dbReference>
<dbReference type="GO" id="GO:0005737">
    <property type="term" value="C:cytoplasm"/>
    <property type="evidence" value="ECO:0007669"/>
    <property type="project" value="TreeGrafter"/>
</dbReference>
<accession>A0A2I7SLK2</accession>
<dbReference type="PANTHER" id="PTHR21621">
    <property type="entry name" value="RIBOSOMAL PROTEIN S6 MODIFICATION PROTEIN"/>
    <property type="match status" value="1"/>
</dbReference>
<sequence>MILILSTPTDLDTQNVIDWLVHFNTPFFRLNDEDLLKGNVGFYYDLSNESQAYFSQGNIKIFLKDISVVWFRKFGFLKSYEKVFNKKSDITKYLYTEFIVIRSTIFNLLDSKKWFYRKGNMPTKLEVLKTAQECGLNIPKTKILSNKKALDVFFEFNNNEVLTKSLGEGKHVEYDAGNYPFFTKKIESTASISDKFSPTLFQKYTDKILELRIFYLDGDFYSMAIFSQSNPKTKIDFRSYDMENPTRYVPYSLPNNIKDSIDNLMKKLGLNTGSIDMIHATDNMYYFLEVNPSGQFGMTSTPCNYNLHKKVAQYLYKNSN</sequence>
<dbReference type="KEGG" id="taj:C1A40_15300"/>
<name>A0A2I7SLK2_9FLAO</name>
<reference evidence="2" key="1">
    <citation type="submission" date="2018-01" db="EMBL/GenBank/DDBJ databases">
        <title>Complete genome of Tamlana sp. UJ94.</title>
        <authorList>
            <person name="Jung J."/>
            <person name="Chung D."/>
            <person name="Bae S.S."/>
            <person name="Baek K."/>
        </authorList>
    </citation>
    <scope>NUCLEOTIDE SEQUENCE [LARGE SCALE GENOMIC DNA]</scope>
    <source>
        <strain evidence="2">UJ94</strain>
    </source>
</reference>
<dbReference type="OrthoDB" id="583309at2"/>
<dbReference type="InterPro" id="IPR026455">
    <property type="entry name" value="GRASP_w_spasm"/>
</dbReference>
<dbReference type="PANTHER" id="PTHR21621:SF0">
    <property type="entry name" value="BETA-CITRYLGLUTAMATE SYNTHASE B-RELATED"/>
    <property type="match status" value="1"/>
</dbReference>
<dbReference type="EMBL" id="CP025938">
    <property type="protein sequence ID" value="AUS06724.1"/>
    <property type="molecule type" value="Genomic_DNA"/>
</dbReference>